<evidence type="ECO:0000313" key="5">
    <source>
        <dbReference type="Proteomes" id="UP001295444"/>
    </source>
</evidence>
<accession>A0AAD1SV46</accession>
<evidence type="ECO:0000313" key="4">
    <source>
        <dbReference type="EMBL" id="CAH2307326.1"/>
    </source>
</evidence>
<feature type="region of interest" description="Disordered" evidence="2">
    <location>
        <begin position="367"/>
        <end position="395"/>
    </location>
</feature>
<organism evidence="4 5">
    <name type="scientific">Pelobates cultripes</name>
    <name type="common">Western spadefoot toad</name>
    <dbReference type="NCBI Taxonomy" id="61616"/>
    <lineage>
        <taxon>Eukaryota</taxon>
        <taxon>Metazoa</taxon>
        <taxon>Chordata</taxon>
        <taxon>Craniata</taxon>
        <taxon>Vertebrata</taxon>
        <taxon>Euteleostomi</taxon>
        <taxon>Amphibia</taxon>
        <taxon>Batrachia</taxon>
        <taxon>Anura</taxon>
        <taxon>Pelobatoidea</taxon>
        <taxon>Pelobatidae</taxon>
        <taxon>Pelobates</taxon>
    </lineage>
</organism>
<name>A0AAD1SV46_PELCU</name>
<gene>
    <name evidence="4" type="ORF">PECUL_23A047358</name>
</gene>
<feature type="region of interest" description="Disordered" evidence="2">
    <location>
        <begin position="663"/>
        <end position="777"/>
    </location>
</feature>
<dbReference type="Proteomes" id="UP001295444">
    <property type="component" value="Chromosome 07"/>
</dbReference>
<feature type="chain" id="PRO_5042209624" evidence="3">
    <location>
        <begin position="21"/>
        <end position="777"/>
    </location>
</feature>
<dbReference type="SMART" id="SM00015">
    <property type="entry name" value="IQ"/>
    <property type="match status" value="3"/>
</dbReference>
<keyword evidence="5" id="KW-1185">Reference proteome</keyword>
<evidence type="ECO:0000256" key="2">
    <source>
        <dbReference type="SAM" id="MobiDB-lite"/>
    </source>
</evidence>
<feature type="region of interest" description="Disordered" evidence="2">
    <location>
        <begin position="151"/>
        <end position="202"/>
    </location>
</feature>
<reference evidence="4" key="1">
    <citation type="submission" date="2022-03" db="EMBL/GenBank/DDBJ databases">
        <authorList>
            <person name="Alioto T."/>
            <person name="Alioto T."/>
            <person name="Gomez Garrido J."/>
        </authorList>
    </citation>
    <scope>NUCLEOTIDE SEQUENCE</scope>
</reference>
<dbReference type="EMBL" id="OW240918">
    <property type="protein sequence ID" value="CAH2307326.1"/>
    <property type="molecule type" value="Genomic_DNA"/>
</dbReference>
<feature type="compositionally biased region" description="Basic and acidic residues" evidence="2">
    <location>
        <begin position="515"/>
        <end position="533"/>
    </location>
</feature>
<feature type="compositionally biased region" description="Basic and acidic residues" evidence="2">
    <location>
        <begin position="670"/>
        <end position="688"/>
    </location>
</feature>
<dbReference type="InterPro" id="IPR000048">
    <property type="entry name" value="IQ_motif_EF-hand-BS"/>
</dbReference>
<feature type="compositionally biased region" description="Basic and acidic residues" evidence="2">
    <location>
        <begin position="428"/>
        <end position="441"/>
    </location>
</feature>
<protein>
    <submittedName>
        <fullName evidence="4">IQ domain-containing E</fullName>
    </submittedName>
</protein>
<feature type="compositionally biased region" description="Polar residues" evidence="2">
    <location>
        <begin position="151"/>
        <end position="173"/>
    </location>
</feature>
<feature type="region of interest" description="Disordered" evidence="2">
    <location>
        <begin position="470"/>
        <end position="500"/>
    </location>
</feature>
<dbReference type="PANTHER" id="PTHR22590:SF3">
    <property type="entry name" value="IQ DOMAIN-CONTAINING PROTEIN E"/>
    <property type="match status" value="1"/>
</dbReference>
<proteinExistence type="predicted"/>
<feature type="region of interest" description="Disordered" evidence="2">
    <location>
        <begin position="617"/>
        <end position="644"/>
    </location>
</feature>
<dbReference type="Gene3D" id="1.20.5.190">
    <property type="match status" value="1"/>
</dbReference>
<dbReference type="PANTHER" id="PTHR22590">
    <property type="entry name" value="MYOSIN MOTOR DOMAIN-CONTAINING PROTEIN"/>
    <property type="match status" value="1"/>
</dbReference>
<keyword evidence="1" id="KW-0677">Repeat</keyword>
<keyword evidence="3" id="KW-0732">Signal</keyword>
<sequence>MSAMVLPVAVFRIMAPGCCWLRGVLLDVGVHRIKELAICSWTWWITSLRMSWISGENDMEADELGELGHITDDEVSVVTYESDTDKKVKKKKGVKSSRLQNSPYLSSAKLFTNKAPVWRSLKGTGQMHTENPMAKVPRQLWLASLKQGNSVTQPVKSNTDTGQAWASPTSSTPEYLKEALGMKKPKYSRSSSNGYIPGTPDYKEKEHMYDQIIDLKKTLQNQKSECDIMKTKLRRLEEENSRKDRQIEQLLDPSRSSEYTRSLVDKKNDSSMLVNNLKQKILKLEKQCKEKDNALSKLQTDLKTTSLEEMKMAMETYYEEIQRLQLLLAKFETREKRSPPESKESQKTQKVLNSAVVRLSKRVKELQEENHSLKTDLDRALSKSPMSAKSKGYSDWSKQRLVRRISELEKKLEKQSPSSAEEGSGDLKPQKEGDLIQPKPDLKEECERLKKLITKVKEDRGALQVFLETKESETKKLKQEKTELEKQLQKASDRNAEREEIQRLKQKIKKLEAELEDEKHEKEATLKAVKKNELQGSRPSSARSTRSVMSDSPSIITPTERQRKQEAAQLIQKNWKLYKSKKKIENSEEVKGFSGDQMVTLLQAALRGHLARQKYLSTGSLPRSKSPKAESLTDQDTSDNYKNEDEAVSFLQAAFRAHLARSKMLGQRSIEPRGRDSPRSSFQKDNRRSLFSYKSFETNTPSGSIGDLREDYIEELSSEEEKEEAAQKRESIKYSPRRPPSVSSKIQQPIEEIHSDDSDDIIIVSPSRPPRKKDSNF</sequence>
<dbReference type="Pfam" id="PF00612">
    <property type="entry name" value="IQ"/>
    <property type="match status" value="2"/>
</dbReference>
<evidence type="ECO:0000256" key="3">
    <source>
        <dbReference type="SAM" id="SignalP"/>
    </source>
</evidence>
<dbReference type="InterPro" id="IPR052318">
    <property type="entry name" value="CellDiv_DevSignal_Domain"/>
</dbReference>
<feature type="compositionally biased region" description="Acidic residues" evidence="2">
    <location>
        <begin position="712"/>
        <end position="723"/>
    </location>
</feature>
<dbReference type="AlphaFoldDB" id="A0AAD1SV46"/>
<feature type="region of interest" description="Disordered" evidence="2">
    <location>
        <begin position="410"/>
        <end position="441"/>
    </location>
</feature>
<evidence type="ECO:0000256" key="1">
    <source>
        <dbReference type="ARBA" id="ARBA00022737"/>
    </source>
</evidence>
<feature type="compositionally biased region" description="Polar residues" evidence="2">
    <location>
        <begin position="534"/>
        <end position="559"/>
    </location>
</feature>
<dbReference type="PROSITE" id="PS50096">
    <property type="entry name" value="IQ"/>
    <property type="match status" value="2"/>
</dbReference>
<feature type="compositionally biased region" description="Basic and acidic residues" evidence="2">
    <location>
        <begin position="367"/>
        <end position="381"/>
    </location>
</feature>
<feature type="region of interest" description="Disordered" evidence="2">
    <location>
        <begin position="515"/>
        <end position="568"/>
    </location>
</feature>
<feature type="signal peptide" evidence="3">
    <location>
        <begin position="1"/>
        <end position="20"/>
    </location>
</feature>